<gene>
    <name evidence="2" type="ORF">BCR34DRAFT_511966</name>
</gene>
<dbReference type="Gene3D" id="2.40.50.140">
    <property type="entry name" value="Nucleic acid-binding proteins"/>
    <property type="match status" value="1"/>
</dbReference>
<dbReference type="Proteomes" id="UP000193144">
    <property type="component" value="Unassembled WGS sequence"/>
</dbReference>
<dbReference type="OrthoDB" id="5378679at2759"/>
<evidence type="ECO:0000256" key="1">
    <source>
        <dbReference type="SAM" id="MobiDB-lite"/>
    </source>
</evidence>
<comment type="caution">
    <text evidence="2">The sequence shown here is derived from an EMBL/GenBank/DDBJ whole genome shotgun (WGS) entry which is preliminary data.</text>
</comment>
<protein>
    <submittedName>
        <fullName evidence="2">Uncharacterized protein</fullName>
    </submittedName>
</protein>
<reference evidence="2 3" key="1">
    <citation type="submission" date="2016-07" db="EMBL/GenBank/DDBJ databases">
        <title>Pervasive Adenine N6-methylation of Active Genes in Fungi.</title>
        <authorList>
            <consortium name="DOE Joint Genome Institute"/>
            <person name="Mondo S.J."/>
            <person name="Dannebaum R.O."/>
            <person name="Kuo R.C."/>
            <person name="Labutti K."/>
            <person name="Haridas S."/>
            <person name="Kuo A."/>
            <person name="Salamov A."/>
            <person name="Ahrendt S.R."/>
            <person name="Lipzen A."/>
            <person name="Sullivan W."/>
            <person name="Andreopoulos W.B."/>
            <person name="Clum A."/>
            <person name="Lindquist E."/>
            <person name="Daum C."/>
            <person name="Ramamoorthy G.K."/>
            <person name="Gryganskyi A."/>
            <person name="Culley D."/>
            <person name="Magnuson J.K."/>
            <person name="James T.Y."/>
            <person name="O'Malley M.A."/>
            <person name="Stajich J.E."/>
            <person name="Spatafora J.W."/>
            <person name="Visel A."/>
            <person name="Grigoriev I.V."/>
        </authorList>
    </citation>
    <scope>NUCLEOTIDE SEQUENCE [LARGE SCALE GENOMIC DNA]</scope>
    <source>
        <strain evidence="2 3">CBS 115471</strain>
    </source>
</reference>
<evidence type="ECO:0000313" key="2">
    <source>
        <dbReference type="EMBL" id="ORY12836.1"/>
    </source>
</evidence>
<sequence length="396" mass="43897">MAMPIHRKRLKTLNGAPLTGALEWNEANLITELIPAFSNFLNKTLLAINEGDETSQHIKWRHISSSGTRLRSGWSQPYLPQGEIYSSRPEISFSVPDPRQSFEGPADETTFFGATNPLNNTSHNDDDEAFVQHSLLFHDTFLNSQFPSDADADNTVNTASFLTTSFATTTTGTGTGTSSPPPQQDISNTALPIPPILTITPLSALPSPDHIRAIYPQTPTPNLLCVLTSISPPRDIHVRKGAYRMQLQELSVADETSSSLTISFWLRPSTPSKRNDIQESLRTVLSRLKVGDILLLRNIALNVFRNTVYGQSLNAAITQARTSIDVLMRGDGVRITGELPPALGEKFERVRRWASKHIVPDYVRDRKRKRGESMLKSSVGDDHDDEESLPPDTFVE</sequence>
<name>A0A1Y1ZRH1_9PLEO</name>
<dbReference type="SUPFAM" id="SSF50249">
    <property type="entry name" value="Nucleic acid-binding proteins"/>
    <property type="match status" value="1"/>
</dbReference>
<evidence type="ECO:0000313" key="3">
    <source>
        <dbReference type="Proteomes" id="UP000193144"/>
    </source>
</evidence>
<organism evidence="2 3">
    <name type="scientific">Clohesyomyces aquaticus</name>
    <dbReference type="NCBI Taxonomy" id="1231657"/>
    <lineage>
        <taxon>Eukaryota</taxon>
        <taxon>Fungi</taxon>
        <taxon>Dikarya</taxon>
        <taxon>Ascomycota</taxon>
        <taxon>Pezizomycotina</taxon>
        <taxon>Dothideomycetes</taxon>
        <taxon>Pleosporomycetidae</taxon>
        <taxon>Pleosporales</taxon>
        <taxon>Lindgomycetaceae</taxon>
        <taxon>Clohesyomyces</taxon>
    </lineage>
</organism>
<feature type="compositionally biased region" description="Acidic residues" evidence="1">
    <location>
        <begin position="382"/>
        <end position="396"/>
    </location>
</feature>
<keyword evidence="3" id="KW-1185">Reference proteome</keyword>
<feature type="region of interest" description="Disordered" evidence="1">
    <location>
        <begin position="368"/>
        <end position="396"/>
    </location>
</feature>
<dbReference type="AlphaFoldDB" id="A0A1Y1ZRH1"/>
<accession>A0A1Y1ZRH1</accession>
<proteinExistence type="predicted"/>
<dbReference type="EMBL" id="MCFA01000047">
    <property type="protein sequence ID" value="ORY12836.1"/>
    <property type="molecule type" value="Genomic_DNA"/>
</dbReference>
<dbReference type="InterPro" id="IPR012340">
    <property type="entry name" value="NA-bd_OB-fold"/>
</dbReference>